<dbReference type="RefSeq" id="WP_185270100.1">
    <property type="nucleotide sequence ID" value="NZ_CP055156.1"/>
</dbReference>
<dbReference type="AlphaFoldDB" id="A0A7G7G8Y5"/>
<evidence type="ECO:0000313" key="2">
    <source>
        <dbReference type="Proteomes" id="UP000515237"/>
    </source>
</evidence>
<keyword evidence="2" id="KW-1185">Reference proteome</keyword>
<name>A0A7G7G8Y5_9BACT</name>
<evidence type="ECO:0008006" key="3">
    <source>
        <dbReference type="Google" id="ProtNLM"/>
    </source>
</evidence>
<proteinExistence type="predicted"/>
<dbReference type="EMBL" id="CP055156">
    <property type="protein sequence ID" value="QNF33619.1"/>
    <property type="molecule type" value="Genomic_DNA"/>
</dbReference>
<dbReference type="Proteomes" id="UP000515237">
    <property type="component" value="Chromosome"/>
</dbReference>
<sequence>MDKKELKKANGDLFFEAERKAANSFIYVNWIGIQSLETIMLGANQILSILRQNPCPAILNSNKELIGPWDDGALFMGGKWVLEANMLGVVHFAHVLAPGIYGQRSFQKFYDLAQDYLQIETFKNDVEAEAWLLS</sequence>
<reference evidence="1 2" key="1">
    <citation type="journal article" date="2018" name="Int. J. Syst. Evol. Microbiol.">
        <title>Adhaeribacter swui sp. nov., isolated from wet mud.</title>
        <authorList>
            <person name="Kim D.U."/>
            <person name="Kim K.W."/>
            <person name="Kang M.S."/>
            <person name="Kim J.Y."/>
            <person name="Jang J.H."/>
            <person name="Kim M.K."/>
        </authorList>
    </citation>
    <scope>NUCLEOTIDE SEQUENCE [LARGE SCALE GENOMIC DNA]</scope>
    <source>
        <strain evidence="1 2">KCTC 52873</strain>
    </source>
</reference>
<protein>
    <recommendedName>
        <fullName evidence="3">STAS/SEC14 domain-containing protein</fullName>
    </recommendedName>
</protein>
<dbReference type="KEGG" id="aswu:HUW51_13145"/>
<organism evidence="1 2">
    <name type="scientific">Adhaeribacter swui</name>
    <dbReference type="NCBI Taxonomy" id="2086471"/>
    <lineage>
        <taxon>Bacteria</taxon>
        <taxon>Pseudomonadati</taxon>
        <taxon>Bacteroidota</taxon>
        <taxon>Cytophagia</taxon>
        <taxon>Cytophagales</taxon>
        <taxon>Hymenobacteraceae</taxon>
        <taxon>Adhaeribacter</taxon>
    </lineage>
</organism>
<evidence type="ECO:0000313" key="1">
    <source>
        <dbReference type="EMBL" id="QNF33619.1"/>
    </source>
</evidence>
<gene>
    <name evidence="1" type="ORF">HUW51_13145</name>
</gene>
<accession>A0A7G7G8Y5</accession>